<dbReference type="CDD" id="cd08566">
    <property type="entry name" value="GDPD_AtGDE_like"/>
    <property type="match status" value="1"/>
</dbReference>
<dbReference type="OrthoDB" id="384721at2"/>
<evidence type="ECO:0000259" key="2">
    <source>
        <dbReference type="PROSITE" id="PS51704"/>
    </source>
</evidence>
<evidence type="ECO:0000256" key="1">
    <source>
        <dbReference type="SAM" id="SignalP"/>
    </source>
</evidence>
<dbReference type="KEGG" id="camu:CA2015_3746"/>
<proteinExistence type="predicted"/>
<keyword evidence="4" id="KW-1185">Reference proteome</keyword>
<dbReference type="Pfam" id="PF03009">
    <property type="entry name" value="GDPD"/>
    <property type="match status" value="1"/>
</dbReference>
<sequence length="263" mass="30176">MRKSLIFLFVIMNLLCYQLSAVSQTQKKDNNLELIAHRGGVVNSKSPENSLKALNEAINRGYYMVEVDVRLTKDGVLITHHDKDFKRYYGEDRLVTAMTWEEIQGLTGDLGQKVLKLETVLAHCEGKIQVMIDNKIQGFEKEAFDEIINLLDRYGLRGKALMIGTEASTEYFTGKIKLSCSIDQLKENVKRKDFNPNNYYLFSSAIPSADFNWAKEHTFMVVGAVNTWAYAHKKKETPEETIEKLKQVGVTFFQIDSIYETFF</sequence>
<dbReference type="InterPro" id="IPR017946">
    <property type="entry name" value="PLC-like_Pdiesterase_TIM-brl"/>
</dbReference>
<gene>
    <name evidence="3" type="ORF">CA2015_3746</name>
</gene>
<dbReference type="GO" id="GO:0006644">
    <property type="term" value="P:phospholipid metabolic process"/>
    <property type="evidence" value="ECO:0007669"/>
    <property type="project" value="TreeGrafter"/>
</dbReference>
<protein>
    <submittedName>
        <fullName evidence="3">Glycerophosphoryl diester phosphodiesterase</fullName>
    </submittedName>
</protein>
<keyword evidence="1" id="KW-0732">Signal</keyword>
<dbReference type="SUPFAM" id="SSF51695">
    <property type="entry name" value="PLC-like phosphodiesterases"/>
    <property type="match status" value="1"/>
</dbReference>
<evidence type="ECO:0000313" key="3">
    <source>
        <dbReference type="EMBL" id="AKP53120.1"/>
    </source>
</evidence>
<dbReference type="AlphaFoldDB" id="A0A0H4PJA3"/>
<evidence type="ECO:0000313" key="4">
    <source>
        <dbReference type="Proteomes" id="UP000036520"/>
    </source>
</evidence>
<dbReference type="InterPro" id="IPR030395">
    <property type="entry name" value="GP_PDE_dom"/>
</dbReference>
<dbReference type="GO" id="GO:0070291">
    <property type="term" value="P:N-acylethanolamine metabolic process"/>
    <property type="evidence" value="ECO:0007669"/>
    <property type="project" value="TreeGrafter"/>
</dbReference>
<dbReference type="EMBL" id="CP012040">
    <property type="protein sequence ID" value="AKP53120.1"/>
    <property type="molecule type" value="Genomic_DNA"/>
</dbReference>
<accession>A0A0H4PJA3</accession>
<dbReference type="RefSeq" id="WP_084011892.1">
    <property type="nucleotide sequence ID" value="NZ_CAXBGM010000047.1"/>
</dbReference>
<dbReference type="GO" id="GO:0005886">
    <property type="term" value="C:plasma membrane"/>
    <property type="evidence" value="ECO:0007669"/>
    <property type="project" value="TreeGrafter"/>
</dbReference>
<dbReference type="PANTHER" id="PTHR46320">
    <property type="entry name" value="GLYCEROPHOSPHODIESTER PHOSPHODIESTERASE 1"/>
    <property type="match status" value="1"/>
</dbReference>
<dbReference type="STRING" id="320787.CA2015_3746"/>
<dbReference type="GO" id="GO:0006580">
    <property type="term" value="P:ethanolamine metabolic process"/>
    <property type="evidence" value="ECO:0007669"/>
    <property type="project" value="TreeGrafter"/>
</dbReference>
<dbReference type="Gene3D" id="3.20.20.190">
    <property type="entry name" value="Phosphatidylinositol (PI) phosphodiesterase"/>
    <property type="match status" value="1"/>
</dbReference>
<dbReference type="Proteomes" id="UP000036520">
    <property type="component" value="Chromosome"/>
</dbReference>
<dbReference type="GO" id="GO:0008889">
    <property type="term" value="F:glycerophosphodiester phosphodiesterase activity"/>
    <property type="evidence" value="ECO:0007669"/>
    <property type="project" value="TreeGrafter"/>
</dbReference>
<dbReference type="PROSITE" id="PS51704">
    <property type="entry name" value="GP_PDE"/>
    <property type="match status" value="1"/>
</dbReference>
<feature type="signal peptide" evidence="1">
    <location>
        <begin position="1"/>
        <end position="23"/>
    </location>
</feature>
<dbReference type="PANTHER" id="PTHR46320:SF1">
    <property type="entry name" value="GLYCEROPHOSPHODIESTER PHOSPHODIESTERASE 1"/>
    <property type="match status" value="1"/>
</dbReference>
<feature type="chain" id="PRO_5005208178" evidence="1">
    <location>
        <begin position="24"/>
        <end position="263"/>
    </location>
</feature>
<dbReference type="PATRIC" id="fig|320787.5.peg.4103"/>
<reference evidence="3 4" key="1">
    <citation type="submission" date="2015-07" db="EMBL/GenBank/DDBJ databases">
        <authorList>
            <person name="Kim K.M."/>
        </authorList>
    </citation>
    <scope>NUCLEOTIDE SEQUENCE [LARGE SCALE GENOMIC DNA]</scope>
    <source>
        <strain evidence="3 4">KCTC 12363</strain>
    </source>
</reference>
<organism evidence="3 4">
    <name type="scientific">Cyclobacterium amurskyense</name>
    <dbReference type="NCBI Taxonomy" id="320787"/>
    <lineage>
        <taxon>Bacteria</taxon>
        <taxon>Pseudomonadati</taxon>
        <taxon>Bacteroidota</taxon>
        <taxon>Cytophagia</taxon>
        <taxon>Cytophagales</taxon>
        <taxon>Cyclobacteriaceae</taxon>
        <taxon>Cyclobacterium</taxon>
    </lineage>
</organism>
<feature type="domain" description="GP-PDE" evidence="2">
    <location>
        <begin position="32"/>
        <end position="263"/>
    </location>
</feature>
<name>A0A0H4PJA3_9BACT</name>